<proteinExistence type="predicted"/>
<reference evidence="1 2" key="1">
    <citation type="submission" date="2024-11" db="EMBL/GenBank/DDBJ databases">
        <title>A near-complete genome assembly of Cinchona calisaya.</title>
        <authorList>
            <person name="Lian D.C."/>
            <person name="Zhao X.W."/>
            <person name="Wei L."/>
        </authorList>
    </citation>
    <scope>NUCLEOTIDE SEQUENCE [LARGE SCALE GENOMIC DNA]</scope>
    <source>
        <tissue evidence="1">Nenye</tissue>
    </source>
</reference>
<evidence type="ECO:0000313" key="2">
    <source>
        <dbReference type="Proteomes" id="UP001630127"/>
    </source>
</evidence>
<comment type="caution">
    <text evidence="1">The sequence shown here is derived from an EMBL/GenBank/DDBJ whole genome shotgun (WGS) entry which is preliminary data.</text>
</comment>
<dbReference type="EMBL" id="JBJUIK010000007">
    <property type="protein sequence ID" value="KAL3522554.1"/>
    <property type="molecule type" value="Genomic_DNA"/>
</dbReference>
<name>A0ABD2ZT33_9GENT</name>
<keyword evidence="2" id="KW-1185">Reference proteome</keyword>
<dbReference type="AlphaFoldDB" id="A0ABD2ZT33"/>
<sequence length="81" mass="9094">MSHRKVFRYMAVPISFWQRLCLVPCNRLEAYLEDILTQAKDAKLAIAIKAKEPCKRKDDANNGTSSCGVISLLVHGVGKKF</sequence>
<accession>A0ABD2ZT33</accession>
<evidence type="ECO:0000313" key="1">
    <source>
        <dbReference type="EMBL" id="KAL3522554.1"/>
    </source>
</evidence>
<protein>
    <submittedName>
        <fullName evidence="1">Uncharacterized protein</fullName>
    </submittedName>
</protein>
<gene>
    <name evidence="1" type="ORF">ACH5RR_015388</name>
</gene>
<dbReference type="Proteomes" id="UP001630127">
    <property type="component" value="Unassembled WGS sequence"/>
</dbReference>
<organism evidence="1 2">
    <name type="scientific">Cinchona calisaya</name>
    <dbReference type="NCBI Taxonomy" id="153742"/>
    <lineage>
        <taxon>Eukaryota</taxon>
        <taxon>Viridiplantae</taxon>
        <taxon>Streptophyta</taxon>
        <taxon>Embryophyta</taxon>
        <taxon>Tracheophyta</taxon>
        <taxon>Spermatophyta</taxon>
        <taxon>Magnoliopsida</taxon>
        <taxon>eudicotyledons</taxon>
        <taxon>Gunneridae</taxon>
        <taxon>Pentapetalae</taxon>
        <taxon>asterids</taxon>
        <taxon>lamiids</taxon>
        <taxon>Gentianales</taxon>
        <taxon>Rubiaceae</taxon>
        <taxon>Cinchonoideae</taxon>
        <taxon>Cinchoneae</taxon>
        <taxon>Cinchona</taxon>
    </lineage>
</organism>